<gene>
    <name evidence="1" type="ORF">HZS80_07015</name>
</gene>
<dbReference type="Proteomes" id="UP000526892">
    <property type="component" value="Unassembled WGS sequence"/>
</dbReference>
<evidence type="ECO:0000313" key="2">
    <source>
        <dbReference type="Proteomes" id="UP000526892"/>
    </source>
</evidence>
<dbReference type="EMBL" id="JACCDE010000008">
    <property type="protein sequence ID" value="NYS77470.1"/>
    <property type="molecule type" value="Genomic_DNA"/>
</dbReference>
<comment type="caution">
    <text evidence="1">The sequence shown here is derived from an EMBL/GenBank/DDBJ whole genome shotgun (WGS) entry which is preliminary data.</text>
</comment>
<name>A0A7Z0LS04_9GAMM</name>
<organism evidence="1 2">
    <name type="scientific">Vreelandella glaciei</name>
    <dbReference type="NCBI Taxonomy" id="186761"/>
    <lineage>
        <taxon>Bacteria</taxon>
        <taxon>Pseudomonadati</taxon>
        <taxon>Pseudomonadota</taxon>
        <taxon>Gammaproteobacteria</taxon>
        <taxon>Oceanospirillales</taxon>
        <taxon>Halomonadaceae</taxon>
        <taxon>Vreelandella</taxon>
    </lineage>
</organism>
<protein>
    <submittedName>
        <fullName evidence="1">Uncharacterized protein</fullName>
    </submittedName>
</protein>
<reference evidence="1 2" key="1">
    <citation type="journal article" date="2003" name="Extremophiles">
        <title>Halomonas glaciei sp. nov. isolated from fast ice of Adelie Land, Antarctica.</title>
        <authorList>
            <person name="Reddy G.S."/>
            <person name="Raghavan P.U."/>
            <person name="Sarita N.B."/>
            <person name="Prakash J.S."/>
            <person name="Nagesh N."/>
            <person name="Delille D."/>
            <person name="Shivaji S."/>
        </authorList>
    </citation>
    <scope>NUCLEOTIDE SEQUENCE [LARGE SCALE GENOMIC DNA]</scope>
    <source>
        <strain evidence="1 2">DD39</strain>
    </source>
</reference>
<dbReference type="AlphaFoldDB" id="A0A7Z0LS04"/>
<dbReference type="RefSeq" id="WP_179915600.1">
    <property type="nucleotide sequence ID" value="NZ_JACCDE010000008.1"/>
</dbReference>
<keyword evidence="2" id="KW-1185">Reference proteome</keyword>
<accession>A0A7Z0LS04</accession>
<sequence>MNVTVLPKMTEKQHKAVVNKAVKNVEIVNYRTIPSENRARKFTDEEIQKAVKRFSKLILSASEKCPSK</sequence>
<evidence type="ECO:0000313" key="1">
    <source>
        <dbReference type="EMBL" id="NYS77470.1"/>
    </source>
</evidence>
<proteinExistence type="predicted"/>